<gene>
    <name evidence="15" type="primary">LOC107116969</name>
</gene>
<evidence type="ECO:0000256" key="3">
    <source>
        <dbReference type="ARBA" id="ARBA00022692"/>
    </source>
</evidence>
<dbReference type="PRINTS" id="PR00248">
    <property type="entry name" value="GPCRMGR"/>
</dbReference>
<dbReference type="SUPFAM" id="SSF53822">
    <property type="entry name" value="Periplasmic binding protein-like I"/>
    <property type="match status" value="1"/>
</dbReference>
<keyword evidence="2" id="KW-1003">Cell membrane</keyword>
<reference evidence="15" key="1">
    <citation type="submission" date="2025-08" db="UniProtKB">
        <authorList>
            <consortium name="RefSeq"/>
        </authorList>
    </citation>
    <scope>IDENTIFICATION</scope>
</reference>
<feature type="transmembrane region" description="Helical" evidence="11">
    <location>
        <begin position="807"/>
        <end position="827"/>
    </location>
</feature>
<dbReference type="InterPro" id="IPR000337">
    <property type="entry name" value="GPCR_3"/>
</dbReference>
<dbReference type="InterPro" id="IPR028082">
    <property type="entry name" value="Peripla_BP_I"/>
</dbReference>
<dbReference type="InterPro" id="IPR017979">
    <property type="entry name" value="GPCR_3_CS"/>
</dbReference>
<feature type="domain" description="G-protein coupled receptors family 3 profile" evidence="13">
    <location>
        <begin position="613"/>
        <end position="877"/>
    </location>
</feature>
<proteinExistence type="predicted"/>
<dbReference type="PROSITE" id="PS00981">
    <property type="entry name" value="G_PROTEIN_RECEP_F3_3"/>
    <property type="match status" value="1"/>
</dbReference>
<evidence type="ECO:0000259" key="13">
    <source>
        <dbReference type="PROSITE" id="PS50259"/>
    </source>
</evidence>
<keyword evidence="8" id="KW-0675">Receptor</keyword>
<keyword evidence="14" id="KW-1185">Reference proteome</keyword>
<evidence type="ECO:0000256" key="4">
    <source>
        <dbReference type="ARBA" id="ARBA00022729"/>
    </source>
</evidence>
<feature type="chain" id="PRO_5046844674" evidence="12">
    <location>
        <begin position="18"/>
        <end position="879"/>
    </location>
</feature>
<feature type="transmembrane region" description="Helical" evidence="11">
    <location>
        <begin position="772"/>
        <end position="795"/>
    </location>
</feature>
<organism evidence="14 15">
    <name type="scientific">Gekko japonicus</name>
    <name type="common">Schlegel's Japanese gecko</name>
    <dbReference type="NCBI Taxonomy" id="146911"/>
    <lineage>
        <taxon>Eukaryota</taxon>
        <taxon>Metazoa</taxon>
        <taxon>Chordata</taxon>
        <taxon>Craniata</taxon>
        <taxon>Vertebrata</taxon>
        <taxon>Euteleostomi</taxon>
        <taxon>Lepidosauria</taxon>
        <taxon>Squamata</taxon>
        <taxon>Bifurcata</taxon>
        <taxon>Gekkota</taxon>
        <taxon>Gekkonidae</taxon>
        <taxon>Gekkoninae</taxon>
        <taxon>Gekko</taxon>
    </lineage>
</organism>
<sequence length="879" mass="99833">MVVLLVLLSELLPHVGCKKRLVHRNMESHSIQHCVSDPFLILHEFYRPGDFIIGKITSQAFGVHLETNFSEQPSVFLINVVPKNYQHILALAFAVEEINENPTLLPNVTLGFHIYDSFYNAKMTYKATLDLLSTQHRLVTNYQCDVQNNLIAIIGGLDSWISLCMATITNTYKIPQLTYGSLVSGLSDKTLFSSMYQMVPNESNQYIGIAYLLQHFKWTWVGIFTMDYANAERFLQDLVPVLFQRGVCYSFIEKMPKWTYTERMIELLSNNLATFSRHMNSNVNVFVVHGQAPSMYYLSCFLHMAGLQSPIGKLWIWTTHWEFESSTNQRDWDIQPFQGAISLTVHSNEPLGFQIFLQKINPSWAKEDGFIHDFWEQAFNCLLKPSSMGEGENIMEPCTGKEKLEDLPGLFFEMAMIGHSYSVYNAVHAIAHALQTMCETQSKYRAFVPERQLQPWNLQPWQLHSFLRSTVFNSSAGDTIHFDENGEIISGFDVAMWVIFPNKSLVKVKVGQVDPQALSGKELTIQDERIHGNTWFSQPTSVCNDNCYPGYSKQQKEGQPFCCYDCTQCPEGMISTKKDMDYCRSCPPDHYSNAQHNQCIPKVISYLSYEEPLGMSFSLTAISFAASTALVLGTFIKHKDTPIVKANNQSLTYILLISLLLCFLCSLFFIGKPGRVTCLARQMVFGITFSVALSAVLAKTITVVIAFMATTQGSRMRKWVSKKLAISIILFCCFIQGCICTFWLNTAPPFPDVNMYSVTEEIVLECNEGSKIMFYCVLGYMGFLGIVCFTVAFLARKLPDSFNEAKFITFSMLVFCSVWLSFVPTYLSIKGKYMVAVEIFSILASSAGMLGFLFLPKCYLIVIKPELNNRKQLRMREKT</sequence>
<keyword evidence="5 11" id="KW-1133">Transmembrane helix</keyword>
<dbReference type="Gene3D" id="2.10.50.30">
    <property type="entry name" value="GPCR, family 3, nine cysteines domain"/>
    <property type="match status" value="1"/>
</dbReference>
<keyword evidence="10" id="KW-0807">Transducer</keyword>
<dbReference type="Pfam" id="PF01094">
    <property type="entry name" value="ANF_receptor"/>
    <property type="match status" value="1"/>
</dbReference>
<accession>A0ABM1KLA1</accession>
<dbReference type="PANTHER" id="PTHR24061">
    <property type="entry name" value="CALCIUM-SENSING RECEPTOR-RELATED"/>
    <property type="match status" value="1"/>
</dbReference>
<evidence type="ECO:0000256" key="7">
    <source>
        <dbReference type="ARBA" id="ARBA00023136"/>
    </source>
</evidence>
<evidence type="ECO:0000256" key="5">
    <source>
        <dbReference type="ARBA" id="ARBA00022989"/>
    </source>
</evidence>
<dbReference type="Pfam" id="PF00003">
    <property type="entry name" value="7tm_3"/>
    <property type="match status" value="1"/>
</dbReference>
<dbReference type="PROSITE" id="PS50259">
    <property type="entry name" value="G_PROTEIN_RECEP_F3_4"/>
    <property type="match status" value="1"/>
</dbReference>
<keyword evidence="9" id="KW-0325">Glycoprotein</keyword>
<feature type="transmembrane region" description="Helical" evidence="11">
    <location>
        <begin position="723"/>
        <end position="744"/>
    </location>
</feature>
<dbReference type="InterPro" id="IPR011500">
    <property type="entry name" value="GPCR_3_9-Cys_dom"/>
</dbReference>
<evidence type="ECO:0000256" key="8">
    <source>
        <dbReference type="ARBA" id="ARBA00023170"/>
    </source>
</evidence>
<evidence type="ECO:0000256" key="2">
    <source>
        <dbReference type="ARBA" id="ARBA00022475"/>
    </source>
</evidence>
<keyword evidence="6" id="KW-0297">G-protein coupled receptor</keyword>
<dbReference type="InterPro" id="IPR000068">
    <property type="entry name" value="GPCR_3_Ca_sens_rcpt-rel"/>
</dbReference>
<name>A0ABM1KLA1_GEKJA</name>
<dbReference type="InterPro" id="IPR001828">
    <property type="entry name" value="ANF_lig-bd_rcpt"/>
</dbReference>
<dbReference type="PRINTS" id="PR01535">
    <property type="entry name" value="VOMERONASL2R"/>
</dbReference>
<feature type="transmembrane region" description="Helical" evidence="11">
    <location>
        <begin position="653"/>
        <end position="671"/>
    </location>
</feature>
<feature type="signal peptide" evidence="12">
    <location>
        <begin position="1"/>
        <end position="17"/>
    </location>
</feature>
<dbReference type="InterPro" id="IPR017978">
    <property type="entry name" value="GPCR_3_C"/>
</dbReference>
<dbReference type="Proteomes" id="UP000694871">
    <property type="component" value="Unplaced"/>
</dbReference>
<dbReference type="Pfam" id="PF07562">
    <property type="entry name" value="NCD3G"/>
    <property type="match status" value="1"/>
</dbReference>
<evidence type="ECO:0000256" key="1">
    <source>
        <dbReference type="ARBA" id="ARBA00004651"/>
    </source>
</evidence>
<dbReference type="Gene3D" id="3.40.50.2300">
    <property type="match status" value="2"/>
</dbReference>
<evidence type="ECO:0000256" key="12">
    <source>
        <dbReference type="SAM" id="SignalP"/>
    </source>
</evidence>
<feature type="transmembrane region" description="Helical" evidence="11">
    <location>
        <begin position="683"/>
        <end position="711"/>
    </location>
</feature>
<evidence type="ECO:0000313" key="15">
    <source>
        <dbReference type="RefSeq" id="XP_015274488.1"/>
    </source>
</evidence>
<dbReference type="RefSeq" id="XP_015274488.1">
    <property type="nucleotide sequence ID" value="XM_015419002.1"/>
</dbReference>
<dbReference type="InterPro" id="IPR038550">
    <property type="entry name" value="GPCR_3_9-Cys_sf"/>
</dbReference>
<evidence type="ECO:0000256" key="9">
    <source>
        <dbReference type="ARBA" id="ARBA00023180"/>
    </source>
</evidence>
<evidence type="ECO:0000256" key="10">
    <source>
        <dbReference type="ARBA" id="ARBA00023224"/>
    </source>
</evidence>
<keyword evidence="7 11" id="KW-0472">Membrane</keyword>
<dbReference type="PANTHER" id="PTHR24061:SF599">
    <property type="entry name" value="G-PROTEIN COUPLED RECEPTORS FAMILY 3 PROFILE DOMAIN-CONTAINING PROTEIN"/>
    <property type="match status" value="1"/>
</dbReference>
<keyword evidence="4 12" id="KW-0732">Signal</keyword>
<dbReference type="GeneID" id="107116969"/>
<dbReference type="CDD" id="cd15283">
    <property type="entry name" value="7tmC_V2R_pheromone"/>
    <property type="match status" value="1"/>
</dbReference>
<feature type="transmembrane region" description="Helical" evidence="11">
    <location>
        <begin position="613"/>
        <end position="632"/>
    </location>
</feature>
<dbReference type="InterPro" id="IPR004073">
    <property type="entry name" value="GPCR_3_vmron_rcpt_2"/>
</dbReference>
<protein>
    <submittedName>
        <fullName evidence="15">Vomeronasal type-2 receptor 26-like</fullName>
    </submittedName>
</protein>
<feature type="transmembrane region" description="Helical" evidence="11">
    <location>
        <begin position="833"/>
        <end position="855"/>
    </location>
</feature>
<evidence type="ECO:0000256" key="11">
    <source>
        <dbReference type="SAM" id="Phobius"/>
    </source>
</evidence>
<evidence type="ECO:0000313" key="14">
    <source>
        <dbReference type="Proteomes" id="UP000694871"/>
    </source>
</evidence>
<keyword evidence="3 11" id="KW-0812">Transmembrane</keyword>
<evidence type="ECO:0000256" key="6">
    <source>
        <dbReference type="ARBA" id="ARBA00023040"/>
    </source>
</evidence>
<comment type="subcellular location">
    <subcellularLocation>
        <location evidence="1">Cell membrane</location>
        <topology evidence="1">Multi-pass membrane protein</topology>
    </subcellularLocation>
</comment>